<accession>A0A8J6BZJ5</accession>
<dbReference type="Pfam" id="PF00400">
    <property type="entry name" value="WD40"/>
    <property type="match status" value="5"/>
</dbReference>
<keyword evidence="2 5" id="KW-0853">WD repeat</keyword>
<dbReference type="PANTHER" id="PTHR22850">
    <property type="entry name" value="WD40 REPEAT FAMILY"/>
    <property type="match status" value="1"/>
</dbReference>
<keyword evidence="4" id="KW-0539">Nucleus</keyword>
<dbReference type="PROSITE" id="PS50294">
    <property type="entry name" value="WD_REPEATS_REGION"/>
    <property type="match status" value="3"/>
</dbReference>
<dbReference type="Gene3D" id="2.130.10.10">
    <property type="entry name" value="YVTN repeat-like/Quinoprotein amine dehydrogenase"/>
    <property type="match status" value="1"/>
</dbReference>
<name>A0A8J6BZJ5_DIALT</name>
<evidence type="ECO:0000256" key="4">
    <source>
        <dbReference type="ARBA" id="ARBA00023242"/>
    </source>
</evidence>
<protein>
    <recommendedName>
        <fullName evidence="9">Histone-binding protein RBBP4 N-terminal domain-containing protein</fullName>
    </recommendedName>
</protein>
<feature type="repeat" description="WD" evidence="5">
    <location>
        <begin position="41"/>
        <end position="83"/>
    </location>
</feature>
<feature type="region of interest" description="Disordered" evidence="6">
    <location>
        <begin position="278"/>
        <end position="297"/>
    </location>
</feature>
<proteinExistence type="predicted"/>
<dbReference type="OMA" id="AWNKDEP"/>
<dbReference type="InterPro" id="IPR036322">
    <property type="entry name" value="WD40_repeat_dom_sf"/>
</dbReference>
<evidence type="ECO:0000256" key="6">
    <source>
        <dbReference type="SAM" id="MobiDB-lite"/>
    </source>
</evidence>
<gene>
    <name evidence="7" type="ORF">KFE25_001238</name>
</gene>
<dbReference type="PROSITE" id="PS50082">
    <property type="entry name" value="WD_REPEATS_2"/>
    <property type="match status" value="5"/>
</dbReference>
<dbReference type="Proteomes" id="UP000751190">
    <property type="component" value="Unassembled WGS sequence"/>
</dbReference>
<comment type="subcellular location">
    <subcellularLocation>
        <location evidence="1">Nucleus</location>
    </subcellularLocation>
</comment>
<dbReference type="SMART" id="SM00320">
    <property type="entry name" value="WD40"/>
    <property type="match status" value="5"/>
</dbReference>
<dbReference type="InterPro" id="IPR019775">
    <property type="entry name" value="WD40_repeat_CS"/>
</dbReference>
<dbReference type="SUPFAM" id="SSF50978">
    <property type="entry name" value="WD40 repeat-like"/>
    <property type="match status" value="1"/>
</dbReference>
<dbReference type="PRINTS" id="PR00320">
    <property type="entry name" value="GPROTEINBRPT"/>
</dbReference>
<dbReference type="PROSITE" id="PS00678">
    <property type="entry name" value="WD_REPEATS_1"/>
    <property type="match status" value="2"/>
</dbReference>
<evidence type="ECO:0008006" key="9">
    <source>
        <dbReference type="Google" id="ProtNLM"/>
    </source>
</evidence>
<evidence type="ECO:0000256" key="3">
    <source>
        <dbReference type="ARBA" id="ARBA00022737"/>
    </source>
</evidence>
<feature type="repeat" description="WD" evidence="5">
    <location>
        <begin position="138"/>
        <end position="180"/>
    </location>
</feature>
<dbReference type="InterPro" id="IPR001680">
    <property type="entry name" value="WD40_rpt"/>
</dbReference>
<feature type="repeat" description="WD" evidence="5">
    <location>
        <begin position="239"/>
        <end position="274"/>
    </location>
</feature>
<dbReference type="GO" id="GO:0005634">
    <property type="term" value="C:nucleus"/>
    <property type="evidence" value="ECO:0007669"/>
    <property type="project" value="UniProtKB-SubCell"/>
</dbReference>
<feature type="repeat" description="WD" evidence="5">
    <location>
        <begin position="91"/>
        <end position="133"/>
    </location>
</feature>
<keyword evidence="3" id="KW-0677">Repeat</keyword>
<dbReference type="AlphaFoldDB" id="A0A8J6BZJ5"/>
<organism evidence="7 8">
    <name type="scientific">Diacronema lutheri</name>
    <name type="common">Unicellular marine alga</name>
    <name type="synonym">Monochrysis lutheri</name>
    <dbReference type="NCBI Taxonomy" id="2081491"/>
    <lineage>
        <taxon>Eukaryota</taxon>
        <taxon>Haptista</taxon>
        <taxon>Haptophyta</taxon>
        <taxon>Pavlovophyceae</taxon>
        <taxon>Pavlovales</taxon>
        <taxon>Pavlovaceae</taxon>
        <taxon>Diacronema</taxon>
    </lineage>
</organism>
<dbReference type="InterPro" id="IPR015943">
    <property type="entry name" value="WD40/YVTN_repeat-like_dom_sf"/>
</dbReference>
<feature type="repeat" description="WD" evidence="5">
    <location>
        <begin position="182"/>
        <end position="224"/>
    </location>
</feature>
<dbReference type="InterPro" id="IPR020472">
    <property type="entry name" value="WD40_PAC1"/>
</dbReference>
<keyword evidence="8" id="KW-1185">Reference proteome</keyword>
<evidence type="ECO:0000256" key="1">
    <source>
        <dbReference type="ARBA" id="ARBA00004123"/>
    </source>
</evidence>
<evidence type="ECO:0000313" key="7">
    <source>
        <dbReference type="EMBL" id="KAG8457072.1"/>
    </source>
</evidence>
<reference evidence="7" key="1">
    <citation type="submission" date="2021-05" db="EMBL/GenBank/DDBJ databases">
        <title>The genome of the haptophyte Pavlova lutheri (Diacronema luteri, Pavlovales) - a model for lipid biosynthesis in eukaryotic algae.</title>
        <authorList>
            <person name="Hulatt C.J."/>
            <person name="Posewitz M.C."/>
        </authorList>
    </citation>
    <scope>NUCLEOTIDE SEQUENCE</scope>
    <source>
        <strain evidence="7">NIVA-4/92</strain>
    </source>
</reference>
<evidence type="ECO:0000256" key="5">
    <source>
        <dbReference type="PROSITE-ProRule" id="PRU00221"/>
    </source>
</evidence>
<comment type="caution">
    <text evidence="7">The sequence shown here is derived from an EMBL/GenBank/DDBJ whole genome shotgun (WGS) entry which is preliminary data.</text>
</comment>
<dbReference type="EMBL" id="JAGTXO010000084">
    <property type="protein sequence ID" value="KAG8457072.1"/>
    <property type="molecule type" value="Genomic_DNA"/>
</dbReference>
<dbReference type="OrthoDB" id="427795at2759"/>
<evidence type="ECO:0000256" key="2">
    <source>
        <dbReference type="ARBA" id="ARBA00022574"/>
    </source>
</evidence>
<dbReference type="InterPro" id="IPR050459">
    <property type="entry name" value="WD_repeat_RBAP46/RBAP48/MSI1"/>
</dbReference>
<sequence length="297" mass="32847">MWQNPFLIGTKGASAEVFVFDYTKHSSKPSAHGECSPDLILTGHEKEGYGLCWSPHREGVLLSGADDALVCMWDIGAGSQKRHVVPASATFRGHSSVVEDVDWSRLHEDTFASVGDDRRLCVWDAREGRRDKPRALIENAHTAEVNSVSFNPFSEHLLLTGGADFEIALWDLRNTSARLHSFKSHEGEVFVAQWAPFNECIFASASADRRAMIWDLSAVGREQSAEDAADGPPELLFIHAGHTAKISDLAWNPNDEWVIATVSEDNIVQVWQLSESIWNSEDGEDEEGEGDGKDDVE</sequence>
<evidence type="ECO:0000313" key="8">
    <source>
        <dbReference type="Proteomes" id="UP000751190"/>
    </source>
</evidence>